<dbReference type="PANTHER" id="PTHR24412">
    <property type="entry name" value="KELCH PROTEIN"/>
    <property type="match status" value="1"/>
</dbReference>
<evidence type="ECO:0000256" key="3">
    <source>
        <dbReference type="SAM" id="MobiDB-lite"/>
    </source>
</evidence>
<evidence type="ECO:0000256" key="1">
    <source>
        <dbReference type="ARBA" id="ARBA00022441"/>
    </source>
</evidence>
<feature type="region of interest" description="Disordered" evidence="3">
    <location>
        <begin position="25"/>
        <end position="46"/>
    </location>
</feature>
<dbReference type="PANTHER" id="PTHR24412:SF489">
    <property type="entry name" value="RING FINGER DOMAIN AND KELCH REPEAT-CONTAINING PROTEIN DDB_G0271372"/>
    <property type="match status" value="1"/>
</dbReference>
<dbReference type="RefSeq" id="WP_154178873.1">
    <property type="nucleotide sequence ID" value="NZ_WJXZ01000015.1"/>
</dbReference>
<dbReference type="EMBL" id="WJXZ01000015">
    <property type="protein sequence ID" value="MRS65500.1"/>
    <property type="molecule type" value="Genomic_DNA"/>
</dbReference>
<dbReference type="InterPro" id="IPR006652">
    <property type="entry name" value="Kelch_1"/>
</dbReference>
<dbReference type="AlphaFoldDB" id="A0A7K0EUM0"/>
<evidence type="ECO:0000259" key="5">
    <source>
        <dbReference type="PROSITE" id="PS50853"/>
    </source>
</evidence>
<dbReference type="Pfam" id="PF01344">
    <property type="entry name" value="Kelch_1"/>
    <property type="match status" value="1"/>
</dbReference>
<dbReference type="OrthoDB" id="918646at2"/>
<reference evidence="6 7" key="1">
    <citation type="journal article" date="2018" name="Antonie Van Leeuwenhoek">
        <title>Larkinella terrae sp. nov., isolated from soil on Jeju Island, South Korea.</title>
        <authorList>
            <person name="Ten L.N."/>
            <person name="Jeon J."/>
            <person name="Park S.J."/>
            <person name="Park S."/>
            <person name="Lee S.Y."/>
            <person name="Kim M.K."/>
            <person name="Jung H.Y."/>
        </authorList>
    </citation>
    <scope>NUCLEOTIDE SEQUENCE [LARGE SCALE GENOMIC DNA]</scope>
    <source>
        <strain evidence="6 7">KCTC 52001</strain>
    </source>
</reference>
<name>A0A7K0EUM0_9BACT</name>
<evidence type="ECO:0000313" key="6">
    <source>
        <dbReference type="EMBL" id="MRS65500.1"/>
    </source>
</evidence>
<dbReference type="Proteomes" id="UP000441754">
    <property type="component" value="Unassembled WGS sequence"/>
</dbReference>
<feature type="chain" id="PRO_5029564805" description="Fibronectin type-III domain-containing protein" evidence="4">
    <location>
        <begin position="18"/>
        <end position="473"/>
    </location>
</feature>
<evidence type="ECO:0000313" key="7">
    <source>
        <dbReference type="Proteomes" id="UP000441754"/>
    </source>
</evidence>
<dbReference type="InterPro" id="IPR036116">
    <property type="entry name" value="FN3_sf"/>
</dbReference>
<feature type="signal peptide" evidence="4">
    <location>
        <begin position="1"/>
        <end position="17"/>
    </location>
</feature>
<feature type="domain" description="Fibronectin type-III" evidence="5">
    <location>
        <begin position="52"/>
        <end position="158"/>
    </location>
</feature>
<keyword evidence="4" id="KW-0732">Signal</keyword>
<dbReference type="Gene3D" id="2.60.40.10">
    <property type="entry name" value="Immunoglobulins"/>
    <property type="match status" value="1"/>
</dbReference>
<sequence>MRTRLVSLVIFTSLAIAMLHCKKSEPDPVTPGGTTPPGSSTSVTGGATIPVVKTNPAITGIASTSAQVTAVLESNGGEAITQHGYTYAETGKTDSKQVSLGATSGPFPLTVTAKLTNLLPNTAYTVYFFAVNKVGQISMKVDFKTEASTSTTVSTGTVISKASFPGQSRRMSRVFTLNGKLYVLGGTDETKSPKVELNDLWEYDPTQDKWSQKAALPVTNGFQVDYTLPIFSIGGKAYTMITLLAGAKITTSTMYVYDPAADKWTPKGQVPFIGNYRAAMVLNGKGYVVGGGYSITGSNTSTFLELSKAVWEYEPTSDKWTKKKDFPGEARYRAFGTAYNGKGYLMGGNADNRGNLSDLWEYDAAADAWTQKASAPSEIQGGSYSGQSYLVNGQLTFVNLGWNYFTYNFATQAWTTALAPAEVYRAPATGKGCTLSVFNMESIGNTTYIFHEYRNTSGTPCTNLMGQFWQYTP</sequence>
<dbReference type="SUPFAM" id="SSF49265">
    <property type="entry name" value="Fibronectin type III"/>
    <property type="match status" value="1"/>
</dbReference>
<gene>
    <name evidence="6" type="ORF">GJJ30_29685</name>
</gene>
<protein>
    <recommendedName>
        <fullName evidence="5">Fibronectin type-III domain-containing protein</fullName>
    </recommendedName>
</protein>
<keyword evidence="7" id="KW-1185">Reference proteome</keyword>
<dbReference type="InterPro" id="IPR011043">
    <property type="entry name" value="Gal_Oxase/kelch_b-propeller"/>
</dbReference>
<dbReference type="InterPro" id="IPR003961">
    <property type="entry name" value="FN3_dom"/>
</dbReference>
<dbReference type="SUPFAM" id="SSF50965">
    <property type="entry name" value="Galactose oxidase, central domain"/>
    <property type="match status" value="1"/>
</dbReference>
<feature type="compositionally biased region" description="Low complexity" evidence="3">
    <location>
        <begin position="30"/>
        <end position="46"/>
    </location>
</feature>
<proteinExistence type="predicted"/>
<keyword evidence="1" id="KW-0880">Kelch repeat</keyword>
<evidence type="ECO:0000256" key="4">
    <source>
        <dbReference type="SAM" id="SignalP"/>
    </source>
</evidence>
<dbReference type="Gene3D" id="2.120.10.80">
    <property type="entry name" value="Kelch-type beta propeller"/>
    <property type="match status" value="2"/>
</dbReference>
<comment type="caution">
    <text evidence="6">The sequence shown here is derived from an EMBL/GenBank/DDBJ whole genome shotgun (WGS) entry which is preliminary data.</text>
</comment>
<evidence type="ECO:0000256" key="2">
    <source>
        <dbReference type="ARBA" id="ARBA00022737"/>
    </source>
</evidence>
<keyword evidence="2" id="KW-0677">Repeat</keyword>
<accession>A0A7K0EUM0</accession>
<dbReference type="InterPro" id="IPR015915">
    <property type="entry name" value="Kelch-typ_b-propeller"/>
</dbReference>
<dbReference type="CDD" id="cd00063">
    <property type="entry name" value="FN3"/>
    <property type="match status" value="1"/>
</dbReference>
<organism evidence="6 7">
    <name type="scientific">Larkinella terrae</name>
    <dbReference type="NCBI Taxonomy" id="2025311"/>
    <lineage>
        <taxon>Bacteria</taxon>
        <taxon>Pseudomonadati</taxon>
        <taxon>Bacteroidota</taxon>
        <taxon>Cytophagia</taxon>
        <taxon>Cytophagales</taxon>
        <taxon>Spirosomataceae</taxon>
        <taxon>Larkinella</taxon>
    </lineage>
</organism>
<dbReference type="InterPro" id="IPR013783">
    <property type="entry name" value="Ig-like_fold"/>
</dbReference>
<dbReference type="PROSITE" id="PS50853">
    <property type="entry name" value="FN3"/>
    <property type="match status" value="1"/>
</dbReference>